<gene>
    <name evidence="2" type="ORF">EIKCOROL_01783</name>
</gene>
<proteinExistence type="predicted"/>
<reference evidence="2 3" key="1">
    <citation type="submission" date="2009-01" db="EMBL/GenBank/DDBJ databases">
        <authorList>
            <person name="Fulton L."/>
            <person name="Clifton S."/>
            <person name="Chinwalla A.T."/>
            <person name="Mitreva M."/>
            <person name="Sodergren E."/>
            <person name="Weinstock G."/>
            <person name="Clifton S."/>
            <person name="Dooling D.J."/>
            <person name="Fulton B."/>
            <person name="Minx P."/>
            <person name="Pepin K.H."/>
            <person name="Johnson M."/>
            <person name="Bhonagiri V."/>
            <person name="Nash W.E."/>
            <person name="Mardis E.R."/>
            <person name="Wilson R.K."/>
        </authorList>
    </citation>
    <scope>NUCLEOTIDE SEQUENCE [LARGE SCALE GENOMIC DNA]</scope>
    <source>
        <strain evidence="2 3">ATCC 23834</strain>
    </source>
</reference>
<dbReference type="AlphaFoldDB" id="C0DWN1"/>
<accession>C0DWN1</accession>
<evidence type="ECO:0000313" key="2">
    <source>
        <dbReference type="EMBL" id="EEG23508.1"/>
    </source>
</evidence>
<comment type="caution">
    <text evidence="2">The sequence shown here is derived from an EMBL/GenBank/DDBJ whole genome shotgun (WGS) entry which is preliminary data.</text>
</comment>
<dbReference type="Proteomes" id="UP000005837">
    <property type="component" value="Unassembled WGS sequence"/>
</dbReference>
<protein>
    <submittedName>
        <fullName evidence="2">Uncharacterized protein</fullName>
    </submittedName>
</protein>
<dbReference type="EMBL" id="ACEA01000038">
    <property type="protein sequence ID" value="EEG23508.1"/>
    <property type="molecule type" value="Genomic_DNA"/>
</dbReference>
<evidence type="ECO:0000313" key="3">
    <source>
        <dbReference type="Proteomes" id="UP000005837"/>
    </source>
</evidence>
<evidence type="ECO:0000256" key="1">
    <source>
        <dbReference type="SAM" id="MobiDB-lite"/>
    </source>
</evidence>
<organism evidence="2 3">
    <name type="scientific">Eikenella corrodens ATCC 23834</name>
    <dbReference type="NCBI Taxonomy" id="546274"/>
    <lineage>
        <taxon>Bacteria</taxon>
        <taxon>Pseudomonadati</taxon>
        <taxon>Pseudomonadota</taxon>
        <taxon>Betaproteobacteria</taxon>
        <taxon>Neisseriales</taxon>
        <taxon>Neisseriaceae</taxon>
        <taxon>Eikenella</taxon>
    </lineage>
</organism>
<sequence>MQINTRRPARPKVSGSLIATHTAPGALIRPSRYNSPFFPPRPP</sequence>
<name>C0DWN1_EIKCO</name>
<feature type="region of interest" description="Disordered" evidence="1">
    <location>
        <begin position="20"/>
        <end position="43"/>
    </location>
</feature>
<dbReference type="HOGENOM" id="CLU_3232950_0_0_4"/>